<dbReference type="AlphaFoldDB" id="A0A1H7W533"/>
<dbReference type="OrthoDB" id="1653343at2"/>
<dbReference type="Proteomes" id="UP000198553">
    <property type="component" value="Unassembled WGS sequence"/>
</dbReference>
<evidence type="ECO:0000256" key="1">
    <source>
        <dbReference type="SAM" id="SignalP"/>
    </source>
</evidence>
<gene>
    <name evidence="2" type="ORF">SAMN05192533_101270</name>
</gene>
<dbReference type="STRING" id="930146.SAMN05192533_101270"/>
<name>A0A1H7W533_9BACI</name>
<keyword evidence="3" id="KW-1185">Reference proteome</keyword>
<dbReference type="RefSeq" id="WP_090740417.1">
    <property type="nucleotide sequence ID" value="NZ_FOBW01000001.1"/>
</dbReference>
<organism evidence="2 3">
    <name type="scientific">Mesobacillus persicus</name>
    <dbReference type="NCBI Taxonomy" id="930146"/>
    <lineage>
        <taxon>Bacteria</taxon>
        <taxon>Bacillati</taxon>
        <taxon>Bacillota</taxon>
        <taxon>Bacilli</taxon>
        <taxon>Bacillales</taxon>
        <taxon>Bacillaceae</taxon>
        <taxon>Mesobacillus</taxon>
    </lineage>
</organism>
<feature type="chain" id="PRO_5011743263" evidence="1">
    <location>
        <begin position="23"/>
        <end position="267"/>
    </location>
</feature>
<reference evidence="3" key="1">
    <citation type="submission" date="2016-10" db="EMBL/GenBank/DDBJ databases">
        <authorList>
            <person name="Varghese N."/>
            <person name="Submissions S."/>
        </authorList>
    </citation>
    <scope>NUCLEOTIDE SEQUENCE [LARGE SCALE GENOMIC DNA]</scope>
    <source>
        <strain evidence="3">B48,IBRC-M 10115,DSM 25386,CECT 8001</strain>
    </source>
</reference>
<proteinExistence type="predicted"/>
<evidence type="ECO:0000313" key="3">
    <source>
        <dbReference type="Proteomes" id="UP000198553"/>
    </source>
</evidence>
<evidence type="ECO:0000313" key="2">
    <source>
        <dbReference type="EMBL" id="SEM16591.1"/>
    </source>
</evidence>
<accession>A0A1H7W533</accession>
<protein>
    <submittedName>
        <fullName evidence="2">Uncharacterized protein</fullName>
    </submittedName>
</protein>
<sequence>MKKIILLITFLVLSLTAFTAYAVDKKQAQDVTTYLKQGDITGDKKEDLIEIRGTPFEEGSLFLKEITLKIKTSEGKTLKSKLDAGYEPAIKFNDLNHDKINDILLRVETGESGGSSNYYLYTAINAKQEELPVPEPLSIISQFEEGYKAMIKIDATGESHIFDLSDRKAKYDQLGLYNEGKLNEPMELIVSPYSTLKPVKISKDKNKTGLRGVQRISGVANNDTIGFVESSWVYENGKWRIIDTSIRKNSKTKQKKQVDVTNPSNVT</sequence>
<keyword evidence="1" id="KW-0732">Signal</keyword>
<dbReference type="EMBL" id="FOBW01000001">
    <property type="protein sequence ID" value="SEM16591.1"/>
    <property type="molecule type" value="Genomic_DNA"/>
</dbReference>
<feature type="signal peptide" evidence="1">
    <location>
        <begin position="1"/>
        <end position="22"/>
    </location>
</feature>